<dbReference type="Gene3D" id="2.40.30.170">
    <property type="match status" value="1"/>
</dbReference>
<keyword evidence="2 3" id="KW-0175">Coiled coil</keyword>
<evidence type="ECO:0000259" key="4">
    <source>
        <dbReference type="Pfam" id="PF25989"/>
    </source>
</evidence>
<evidence type="ECO:0000313" key="5">
    <source>
        <dbReference type="EMBL" id="MBP2022712.1"/>
    </source>
</evidence>
<dbReference type="InterPro" id="IPR058637">
    <property type="entry name" value="YknX-like_C"/>
</dbReference>
<keyword evidence="6" id="KW-1185">Reference proteome</keyword>
<dbReference type="Gene3D" id="2.40.50.100">
    <property type="match status" value="1"/>
</dbReference>
<feature type="domain" description="YknX-like C-terminal permuted SH3-like" evidence="4">
    <location>
        <begin position="319"/>
        <end position="385"/>
    </location>
</feature>
<reference evidence="5 6" key="1">
    <citation type="submission" date="2021-03" db="EMBL/GenBank/DDBJ databases">
        <title>Genomic Encyclopedia of Type Strains, Phase IV (KMG-IV): sequencing the most valuable type-strain genomes for metagenomic binning, comparative biology and taxonomic classification.</title>
        <authorList>
            <person name="Goeker M."/>
        </authorList>
    </citation>
    <scope>NUCLEOTIDE SEQUENCE [LARGE SCALE GENOMIC DNA]</scope>
    <source>
        <strain evidence="5 6">DSM 28650</strain>
    </source>
</reference>
<evidence type="ECO:0000313" key="6">
    <source>
        <dbReference type="Proteomes" id="UP001519308"/>
    </source>
</evidence>
<organism evidence="5 6">
    <name type="scientific">Clostridium punense</name>
    <dbReference type="NCBI Taxonomy" id="1054297"/>
    <lineage>
        <taxon>Bacteria</taxon>
        <taxon>Bacillati</taxon>
        <taxon>Bacillota</taxon>
        <taxon>Clostridia</taxon>
        <taxon>Eubacteriales</taxon>
        <taxon>Clostridiaceae</taxon>
        <taxon>Clostridium</taxon>
    </lineage>
</organism>
<evidence type="ECO:0000256" key="3">
    <source>
        <dbReference type="SAM" id="Coils"/>
    </source>
</evidence>
<evidence type="ECO:0000256" key="2">
    <source>
        <dbReference type="ARBA" id="ARBA00023054"/>
    </source>
</evidence>
<proteinExistence type="predicted"/>
<dbReference type="Gene3D" id="6.20.50.140">
    <property type="match status" value="1"/>
</dbReference>
<feature type="coiled-coil region" evidence="3">
    <location>
        <begin position="91"/>
        <end position="139"/>
    </location>
</feature>
<dbReference type="PANTHER" id="PTHR32347:SF14">
    <property type="entry name" value="EFFLUX SYSTEM COMPONENT YKNX-RELATED"/>
    <property type="match status" value="1"/>
</dbReference>
<accession>A0ABS4K4K6</accession>
<sequence>MKKKGLVITVVIILIAIIFGVAAFNSKGNKGKQVNLHKVQRGELNSYLSTSGTVKSKNVKEYFGSGLKIDKVNVKVGDAVKKGDVLVTYDTSDLNVQLKQAEIQYSNAQLQKQDAVNQNKSLEDKKTELDKKIKELEESTNPQDKVQVPTLKQQRDAMQSMSSEKVKQLDNSIALAKTSLDAVQSKYDAVKDGIVAEFDGVITSLAGTVGAMSTPNMAVVTLQDLNSLKLTISLNKFDTEKVKVGQNAEVKNNNKVYKGQVDFISPSASKQGNAAMVATGGSSEGNLSADIDVLEAAPELKVDFDTDVNILTGTVADALKIPVETLVTEKDGKNFVFVIENGLAKKKEVKVGLQSDTEIEVVEGLEENQAIILNTTDLKDGDKVIESKKEE</sequence>
<dbReference type="Pfam" id="PF25989">
    <property type="entry name" value="YknX_C"/>
    <property type="match status" value="1"/>
</dbReference>
<comment type="caution">
    <text evidence="5">The sequence shown here is derived from an EMBL/GenBank/DDBJ whole genome shotgun (WGS) entry which is preliminary data.</text>
</comment>
<evidence type="ECO:0000256" key="1">
    <source>
        <dbReference type="ARBA" id="ARBA00004196"/>
    </source>
</evidence>
<dbReference type="EMBL" id="JAGGLL010000019">
    <property type="protein sequence ID" value="MBP2022712.1"/>
    <property type="molecule type" value="Genomic_DNA"/>
</dbReference>
<comment type="subcellular location">
    <subcellularLocation>
        <location evidence="1">Cell envelope</location>
    </subcellularLocation>
</comment>
<gene>
    <name evidence="5" type="ORF">J2Z44_002535</name>
</gene>
<protein>
    <submittedName>
        <fullName evidence="5">HlyD family secretion protein</fullName>
    </submittedName>
</protein>
<dbReference type="PANTHER" id="PTHR32347">
    <property type="entry name" value="EFFLUX SYSTEM COMPONENT YKNX-RELATED"/>
    <property type="match status" value="1"/>
</dbReference>
<name>A0ABS4K4K6_9CLOT</name>
<dbReference type="RefSeq" id="WP_021283482.1">
    <property type="nucleotide sequence ID" value="NZ_JAGGLL010000019.1"/>
</dbReference>
<dbReference type="InterPro" id="IPR050465">
    <property type="entry name" value="UPF0194_transport"/>
</dbReference>
<dbReference type="Proteomes" id="UP001519308">
    <property type="component" value="Unassembled WGS sequence"/>
</dbReference>